<reference evidence="2" key="1">
    <citation type="submission" date="2018-09" db="EMBL/GenBank/DDBJ databases">
        <title>Nocardia yunnanensis sp. nov., an actinomycete isolated from a soil sample.</title>
        <authorList>
            <person name="Zhang J."/>
        </authorList>
    </citation>
    <scope>NUCLEOTIDE SEQUENCE [LARGE SCALE GENOMIC DNA]</scope>
    <source>
        <strain evidence="2">21-3</strain>
    </source>
</reference>
<dbReference type="AlphaFoldDB" id="A0A5P6ND94"/>
<dbReference type="GO" id="GO:0032259">
    <property type="term" value="P:methylation"/>
    <property type="evidence" value="ECO:0007669"/>
    <property type="project" value="UniProtKB-KW"/>
</dbReference>
<dbReference type="Gene3D" id="3.40.50.150">
    <property type="entry name" value="Vaccinia Virus protein VP39"/>
    <property type="match status" value="1"/>
</dbReference>
<dbReference type="Pfam" id="PF13489">
    <property type="entry name" value="Methyltransf_23"/>
    <property type="match status" value="1"/>
</dbReference>
<proteinExistence type="predicted"/>
<keyword evidence="1" id="KW-0489">Methyltransferase</keyword>
<dbReference type="InterPro" id="IPR029063">
    <property type="entry name" value="SAM-dependent_MTases_sf"/>
</dbReference>
<sequence>MASEGMSMTLENPFGEAVMLSESSRVAAKLKAQADEYAFPYHYLPVAFGRLWLSKHWSFAPSYIAALKLVLERIEIVSKVSEVDFNHIDIGCGDGALLHYLSQSGKICPERLFGLDADENAIFWAKAFNPHIKFVAGDLSALDETFQSASLIEVIEHIPPRSLPDFLSKVRQRLAPDGLLIATVPSVEKRVYDKHFQHFTFESLRSILQADFCDIEILGFERRTKSIAYIERIFNNKHWRIDAPCFNHWLVRKLSELNSRPENCGRLLAVARARS</sequence>
<dbReference type="SUPFAM" id="SSF53335">
    <property type="entry name" value="S-adenosyl-L-methionine-dependent methyltransferases"/>
    <property type="match status" value="1"/>
</dbReference>
<dbReference type="GO" id="GO:0008168">
    <property type="term" value="F:methyltransferase activity"/>
    <property type="evidence" value="ECO:0007669"/>
    <property type="project" value="UniProtKB-KW"/>
</dbReference>
<accession>A0A5P6ND94</accession>
<organism evidence="1 2">
    <name type="scientific">Qipengyuania flava</name>
    <dbReference type="NCBI Taxonomy" id="192812"/>
    <lineage>
        <taxon>Bacteria</taxon>
        <taxon>Pseudomonadati</taxon>
        <taxon>Pseudomonadota</taxon>
        <taxon>Alphaproteobacteria</taxon>
        <taxon>Sphingomonadales</taxon>
        <taxon>Erythrobacteraceae</taxon>
        <taxon>Qipengyuania</taxon>
    </lineage>
</organism>
<dbReference type="CDD" id="cd02440">
    <property type="entry name" value="AdoMet_MTases"/>
    <property type="match status" value="1"/>
</dbReference>
<keyword evidence="1" id="KW-0808">Transferase</keyword>
<evidence type="ECO:0000313" key="1">
    <source>
        <dbReference type="EMBL" id="QFI63990.1"/>
    </source>
</evidence>
<dbReference type="EMBL" id="CP032228">
    <property type="protein sequence ID" value="QFI63990.1"/>
    <property type="molecule type" value="Genomic_DNA"/>
</dbReference>
<protein>
    <submittedName>
        <fullName evidence="1">Class I SAM-dependent methyltransferase</fullName>
    </submittedName>
</protein>
<name>A0A5P6ND94_9SPHN</name>
<dbReference type="PANTHER" id="PTHR43861">
    <property type="entry name" value="TRANS-ACONITATE 2-METHYLTRANSFERASE-RELATED"/>
    <property type="match status" value="1"/>
</dbReference>
<evidence type="ECO:0000313" key="2">
    <source>
        <dbReference type="Proteomes" id="UP000325385"/>
    </source>
</evidence>
<dbReference type="Proteomes" id="UP000325385">
    <property type="component" value="Chromosome"/>
</dbReference>
<gene>
    <name evidence="1" type="ORF">D0Y83_12465</name>
</gene>